<keyword evidence="2" id="KW-1185">Reference proteome</keyword>
<comment type="caution">
    <text evidence="1">The sequence shown here is derived from an EMBL/GenBank/DDBJ whole genome shotgun (WGS) entry which is preliminary data.</text>
</comment>
<evidence type="ECO:0000313" key="2">
    <source>
        <dbReference type="Proteomes" id="UP001188597"/>
    </source>
</evidence>
<dbReference type="AlphaFoldDB" id="A0AA88W6V3"/>
<protein>
    <submittedName>
        <fullName evidence="1">Uncharacterized protein</fullName>
    </submittedName>
</protein>
<proteinExistence type="predicted"/>
<reference evidence="1" key="1">
    <citation type="submission" date="2022-12" db="EMBL/GenBank/DDBJ databases">
        <title>Draft genome assemblies for two species of Escallonia (Escalloniales).</title>
        <authorList>
            <person name="Chanderbali A."/>
            <person name="Dervinis C."/>
            <person name="Anghel I."/>
            <person name="Soltis D."/>
            <person name="Soltis P."/>
            <person name="Zapata F."/>
        </authorList>
    </citation>
    <scope>NUCLEOTIDE SEQUENCE</scope>
    <source>
        <strain evidence="1">UCBG64.0493</strain>
        <tissue evidence="1">Leaf</tissue>
    </source>
</reference>
<accession>A0AA88W6V3</accession>
<name>A0AA88W6V3_9ASTE</name>
<gene>
    <name evidence="1" type="ORF">RJ639_045178</name>
</gene>
<organism evidence="1 2">
    <name type="scientific">Escallonia herrerae</name>
    <dbReference type="NCBI Taxonomy" id="1293975"/>
    <lineage>
        <taxon>Eukaryota</taxon>
        <taxon>Viridiplantae</taxon>
        <taxon>Streptophyta</taxon>
        <taxon>Embryophyta</taxon>
        <taxon>Tracheophyta</taxon>
        <taxon>Spermatophyta</taxon>
        <taxon>Magnoliopsida</taxon>
        <taxon>eudicotyledons</taxon>
        <taxon>Gunneridae</taxon>
        <taxon>Pentapetalae</taxon>
        <taxon>asterids</taxon>
        <taxon>campanulids</taxon>
        <taxon>Escalloniales</taxon>
        <taxon>Escalloniaceae</taxon>
        <taxon>Escallonia</taxon>
    </lineage>
</organism>
<dbReference type="Proteomes" id="UP001188597">
    <property type="component" value="Unassembled WGS sequence"/>
</dbReference>
<dbReference type="EMBL" id="JAVXUP010000732">
    <property type="protein sequence ID" value="KAK3022017.1"/>
    <property type="molecule type" value="Genomic_DNA"/>
</dbReference>
<evidence type="ECO:0000313" key="1">
    <source>
        <dbReference type="EMBL" id="KAK3022017.1"/>
    </source>
</evidence>
<sequence length="194" mass="21050">MRVNVLVGDVTVGNIVDRQGQKWKVGLGLWAAQGPGGGVVGAGGVLRRVEGAEPDPGLLPRVADLGGKPAPRPLSDPPIPWLYLGRSGSDRFGCRCRRRLSSGSTHGLCLRGRPSEGMLIVRSEMVGRWVEMDVFVGIPGWPATTSFDLFSRTVTAMQEPLSGPKLEAYETPFNTHNRAFTKCVYKESSKELEF</sequence>